<dbReference type="InterPro" id="IPR036291">
    <property type="entry name" value="NAD(P)-bd_dom_sf"/>
</dbReference>
<dbReference type="Gene3D" id="3.30.1780.10">
    <property type="entry name" value="ornithine cyclodeaminase, domain 1"/>
    <property type="match status" value="1"/>
</dbReference>
<dbReference type="Pfam" id="PF02423">
    <property type="entry name" value="OCD_Mu_crystall"/>
    <property type="match status" value="1"/>
</dbReference>
<dbReference type="Proteomes" id="UP000672526">
    <property type="component" value="Unassembled WGS sequence"/>
</dbReference>
<evidence type="ECO:0000313" key="1">
    <source>
        <dbReference type="EMBL" id="CAE6798801.1"/>
    </source>
</evidence>
<protein>
    <submittedName>
        <fullName evidence="1">Delta(1)-pyrroline-2-carboxylate reductase 1</fullName>
        <ecNumber evidence="1">1.5.1.49</ecNumber>
    </submittedName>
</protein>
<reference evidence="1 2" key="1">
    <citation type="submission" date="2021-02" db="EMBL/GenBank/DDBJ databases">
        <authorList>
            <person name="Vanwijnsberghe S."/>
        </authorList>
    </citation>
    <scope>NUCLEOTIDE SEQUENCE [LARGE SCALE GENOMIC DNA]</scope>
    <source>
        <strain evidence="1 2">LMG 31837</strain>
    </source>
</reference>
<dbReference type="EMBL" id="CAJNBK010000018">
    <property type="protein sequence ID" value="CAE6798801.1"/>
    <property type="molecule type" value="Genomic_DNA"/>
</dbReference>
<gene>
    <name evidence="1" type="primary">ocd_3</name>
    <name evidence="1" type="ORF">R69888_05106</name>
</gene>
<dbReference type="EC" id="1.5.1.49" evidence="1"/>
<dbReference type="PANTHER" id="PTHR13812:SF19">
    <property type="entry name" value="KETIMINE REDUCTASE MU-CRYSTALLIN"/>
    <property type="match status" value="1"/>
</dbReference>
<comment type="caution">
    <text evidence="1">The sequence shown here is derived from an EMBL/GenBank/DDBJ whole genome shotgun (WGS) entry which is preliminary data.</text>
</comment>
<dbReference type="GO" id="GO:0016491">
    <property type="term" value="F:oxidoreductase activity"/>
    <property type="evidence" value="ECO:0007669"/>
    <property type="project" value="UniProtKB-KW"/>
</dbReference>
<sequence length="309" mass="32537">MNPALNPINEQNFDAQATAALLDYQALVRVLRQTVVEYGAGHIVSPERMAIPLQDGGLMLSMPSSAKDLAIHKLVNVCPGNAKRQLPTIHGQVLACDPHTGQTLFVLDGPTVTGRRTAAVTALGIETLHISSPNEILIVGTGKQAANHAEALAVLFPQARLQVKGTSMTGAVDFVERNKAVAPNLTAFDGNDIPDSVDVVITLTTSKSPVYTQAARPGRLVVGVGAFTPDAAEVSKATVHGSDVVVDDPIGARHEAGDLIQAEVNWNRVSSLAQAINREIRPDAPVFFKSVGCAAWDLAACRVARLALG</sequence>
<dbReference type="NCBIfam" id="NF045512">
    <property type="entry name" value="PyrPipCarbRedLhpI"/>
    <property type="match status" value="1"/>
</dbReference>
<proteinExistence type="predicted"/>
<keyword evidence="2" id="KW-1185">Reference proteome</keyword>
<dbReference type="SUPFAM" id="SSF51735">
    <property type="entry name" value="NAD(P)-binding Rossmann-fold domains"/>
    <property type="match status" value="1"/>
</dbReference>
<dbReference type="PANTHER" id="PTHR13812">
    <property type="entry name" value="KETIMINE REDUCTASE MU-CRYSTALLIN"/>
    <property type="match status" value="1"/>
</dbReference>
<accession>A0ABM8SAY8</accession>
<dbReference type="InterPro" id="IPR003462">
    <property type="entry name" value="ODC_Mu_crystall"/>
</dbReference>
<dbReference type="InterPro" id="IPR023401">
    <property type="entry name" value="ODC_N"/>
</dbReference>
<name>A0ABM8SAY8_9BURK</name>
<dbReference type="NCBIfam" id="NF005603">
    <property type="entry name" value="PRK07340.1"/>
    <property type="match status" value="1"/>
</dbReference>
<dbReference type="InterPro" id="IPR053444">
    <property type="entry name" value="Pyr2C_reductase-like"/>
</dbReference>
<keyword evidence="1" id="KW-0560">Oxidoreductase</keyword>
<evidence type="ECO:0000313" key="2">
    <source>
        <dbReference type="Proteomes" id="UP000672526"/>
    </source>
</evidence>
<dbReference type="Gene3D" id="3.40.50.720">
    <property type="entry name" value="NAD(P)-binding Rossmann-like Domain"/>
    <property type="match status" value="1"/>
</dbReference>
<dbReference type="RefSeq" id="WP_211614240.1">
    <property type="nucleotide sequence ID" value="NZ_CAJNBK010000018.1"/>
</dbReference>
<dbReference type="PIRSF" id="PIRSF001439">
    <property type="entry name" value="CryM"/>
    <property type="match status" value="1"/>
</dbReference>
<organism evidence="1 2">
    <name type="scientific">Paraburkholderia haematera</name>
    <dbReference type="NCBI Taxonomy" id="2793077"/>
    <lineage>
        <taxon>Bacteria</taxon>
        <taxon>Pseudomonadati</taxon>
        <taxon>Pseudomonadota</taxon>
        <taxon>Betaproteobacteria</taxon>
        <taxon>Burkholderiales</taxon>
        <taxon>Burkholderiaceae</taxon>
        <taxon>Paraburkholderia</taxon>
    </lineage>
</organism>